<protein>
    <submittedName>
        <fullName evidence="1">Uncharacterized protein</fullName>
    </submittedName>
</protein>
<name>A0ABY2H4R3_9HYPO</name>
<dbReference type="RefSeq" id="XP_073559252.1">
    <property type="nucleotide sequence ID" value="XM_073702749.1"/>
</dbReference>
<keyword evidence="2" id="KW-1185">Reference proteome</keyword>
<comment type="caution">
    <text evidence="1">The sequence shown here is derived from an EMBL/GenBank/DDBJ whole genome shotgun (WGS) entry which is preliminary data.</text>
</comment>
<accession>A0ABY2H4R3</accession>
<dbReference type="EMBL" id="PPTA01000006">
    <property type="protein sequence ID" value="TFB03051.1"/>
    <property type="molecule type" value="Genomic_DNA"/>
</dbReference>
<organism evidence="1 2">
    <name type="scientific">Trichoderma ghanense</name>
    <dbReference type="NCBI Taxonomy" id="65468"/>
    <lineage>
        <taxon>Eukaryota</taxon>
        <taxon>Fungi</taxon>
        <taxon>Dikarya</taxon>
        <taxon>Ascomycota</taxon>
        <taxon>Pezizomycotina</taxon>
        <taxon>Sordariomycetes</taxon>
        <taxon>Hypocreomycetidae</taxon>
        <taxon>Hypocreales</taxon>
        <taxon>Hypocreaceae</taxon>
        <taxon>Trichoderma</taxon>
    </lineage>
</organism>
<dbReference type="Proteomes" id="UP001642720">
    <property type="component" value="Unassembled WGS sequence"/>
</dbReference>
<dbReference type="GeneID" id="300577199"/>
<proteinExistence type="predicted"/>
<evidence type="ECO:0000313" key="2">
    <source>
        <dbReference type="Proteomes" id="UP001642720"/>
    </source>
</evidence>
<gene>
    <name evidence="1" type="ORF">CCMA1212_005492</name>
</gene>
<evidence type="ECO:0000313" key="1">
    <source>
        <dbReference type="EMBL" id="TFB03051.1"/>
    </source>
</evidence>
<sequence>MAAPCGLRISAASWEKPHLDMACIRYSLSVLQGFTVRLGSWWDMLHDLLLGLSSLFPALSQKEKPRGW</sequence>
<reference evidence="1 2" key="1">
    <citation type="submission" date="2018-01" db="EMBL/GenBank/DDBJ databases">
        <title>Genome characterization of the sugarcane-associated fungus Trichoderma ghanense CCMA-1212 and their application in lignocelulose bioconversion.</title>
        <authorList>
            <person name="Steindorff A.S."/>
            <person name="Mendes T.D."/>
            <person name="Vilela E.S.D."/>
            <person name="Rodrigues D.S."/>
            <person name="Formighieri E.F."/>
            <person name="Melo I.S."/>
            <person name="Favaro L.C.L."/>
        </authorList>
    </citation>
    <scope>NUCLEOTIDE SEQUENCE [LARGE SCALE GENOMIC DNA]</scope>
    <source>
        <strain evidence="1 2">CCMA-1212</strain>
    </source>
</reference>